<protein>
    <submittedName>
        <fullName evidence="4">GNAT family N-acetyltransferase</fullName>
    </submittedName>
</protein>
<keyword evidence="2" id="KW-0012">Acyltransferase</keyword>
<name>A0ABQ4GTU3_9ACTN</name>
<dbReference type="Pfam" id="PF00583">
    <property type="entry name" value="Acetyltransf_1"/>
    <property type="match status" value="1"/>
</dbReference>
<accession>A0ABQ4GTU3</accession>
<dbReference type="SUPFAM" id="SSF55729">
    <property type="entry name" value="Acyl-CoA N-acyltransferases (Nat)"/>
    <property type="match status" value="1"/>
</dbReference>
<evidence type="ECO:0000313" key="5">
    <source>
        <dbReference type="Proteomes" id="UP000660454"/>
    </source>
</evidence>
<feature type="domain" description="N-acetyltransferase" evidence="3">
    <location>
        <begin position="4"/>
        <end position="173"/>
    </location>
</feature>
<dbReference type="PROSITE" id="PS51186">
    <property type="entry name" value="GNAT"/>
    <property type="match status" value="1"/>
</dbReference>
<dbReference type="PANTHER" id="PTHR43877:SF2">
    <property type="entry name" value="AMINOALKYLPHOSPHONATE N-ACETYLTRANSFERASE-RELATED"/>
    <property type="match status" value="1"/>
</dbReference>
<reference evidence="4 5" key="1">
    <citation type="submission" date="2021-01" db="EMBL/GenBank/DDBJ databases">
        <title>Whole genome shotgun sequence of Microbispora siamensis NBRC 104113.</title>
        <authorList>
            <person name="Komaki H."/>
            <person name="Tamura T."/>
        </authorList>
    </citation>
    <scope>NUCLEOTIDE SEQUENCE [LARGE SCALE GENOMIC DNA]</scope>
    <source>
        <strain evidence="4 5">NBRC 104113</strain>
    </source>
</reference>
<comment type="caution">
    <text evidence="4">The sequence shown here is derived from an EMBL/GenBank/DDBJ whole genome shotgun (WGS) entry which is preliminary data.</text>
</comment>
<evidence type="ECO:0000313" key="4">
    <source>
        <dbReference type="EMBL" id="GIH64795.1"/>
    </source>
</evidence>
<proteinExistence type="predicted"/>
<dbReference type="Gene3D" id="3.40.630.30">
    <property type="match status" value="1"/>
</dbReference>
<organism evidence="4 5">
    <name type="scientific">Microbispora siamensis</name>
    <dbReference type="NCBI Taxonomy" id="564413"/>
    <lineage>
        <taxon>Bacteria</taxon>
        <taxon>Bacillati</taxon>
        <taxon>Actinomycetota</taxon>
        <taxon>Actinomycetes</taxon>
        <taxon>Streptosporangiales</taxon>
        <taxon>Streptosporangiaceae</taxon>
        <taxon>Microbispora</taxon>
    </lineage>
</organism>
<sequence length="187" mass="20333">MMSPLIRSRTIKDLRACIDALATVHACDRYPVDWPADPGRWLTPSNLVQAWVVVEGSDVVGHVGLSQLDAATLEPPLAQAIGTSAGPVGSITRLFVTPQGRGYGHATRLLDVVGKKAADLGIPLVLDVSDDGHAAIALYERAGWQRVASARAEWLNAAGENALLHYYMSPETTRKQHRPDPRLERQR</sequence>
<evidence type="ECO:0000256" key="1">
    <source>
        <dbReference type="ARBA" id="ARBA00022679"/>
    </source>
</evidence>
<dbReference type="PANTHER" id="PTHR43877">
    <property type="entry name" value="AMINOALKYLPHOSPHONATE N-ACETYLTRANSFERASE-RELATED-RELATED"/>
    <property type="match status" value="1"/>
</dbReference>
<keyword evidence="5" id="KW-1185">Reference proteome</keyword>
<dbReference type="EMBL" id="BOOF01000034">
    <property type="protein sequence ID" value="GIH64795.1"/>
    <property type="molecule type" value="Genomic_DNA"/>
</dbReference>
<dbReference type="InterPro" id="IPR000182">
    <property type="entry name" value="GNAT_dom"/>
</dbReference>
<keyword evidence="1" id="KW-0808">Transferase</keyword>
<dbReference type="InterPro" id="IPR050832">
    <property type="entry name" value="Bact_Acetyltransf"/>
</dbReference>
<dbReference type="Proteomes" id="UP000660454">
    <property type="component" value="Unassembled WGS sequence"/>
</dbReference>
<evidence type="ECO:0000259" key="3">
    <source>
        <dbReference type="PROSITE" id="PS51186"/>
    </source>
</evidence>
<gene>
    <name evidence="4" type="ORF">Msi02_56120</name>
</gene>
<evidence type="ECO:0000256" key="2">
    <source>
        <dbReference type="ARBA" id="ARBA00023315"/>
    </source>
</evidence>
<dbReference type="CDD" id="cd04301">
    <property type="entry name" value="NAT_SF"/>
    <property type="match status" value="1"/>
</dbReference>
<dbReference type="InterPro" id="IPR016181">
    <property type="entry name" value="Acyl_CoA_acyltransferase"/>
</dbReference>